<feature type="region of interest" description="Disordered" evidence="1">
    <location>
        <begin position="363"/>
        <end position="413"/>
    </location>
</feature>
<feature type="compositionally biased region" description="Polar residues" evidence="1">
    <location>
        <begin position="384"/>
        <end position="396"/>
    </location>
</feature>
<feature type="region of interest" description="Disordered" evidence="1">
    <location>
        <begin position="1414"/>
        <end position="1449"/>
    </location>
</feature>
<feature type="compositionally biased region" description="Basic and acidic residues" evidence="1">
    <location>
        <begin position="469"/>
        <end position="488"/>
    </location>
</feature>
<evidence type="ECO:0000256" key="1">
    <source>
        <dbReference type="SAM" id="MobiDB-lite"/>
    </source>
</evidence>
<feature type="compositionally biased region" description="Polar residues" evidence="1">
    <location>
        <begin position="404"/>
        <end position="413"/>
    </location>
</feature>
<feature type="compositionally biased region" description="Polar residues" evidence="1">
    <location>
        <begin position="1141"/>
        <end position="1160"/>
    </location>
</feature>
<feature type="region of interest" description="Disordered" evidence="1">
    <location>
        <begin position="469"/>
        <end position="510"/>
    </location>
</feature>
<feature type="region of interest" description="Disordered" evidence="1">
    <location>
        <begin position="1075"/>
        <end position="1283"/>
    </location>
</feature>
<feature type="region of interest" description="Disordered" evidence="1">
    <location>
        <begin position="770"/>
        <end position="810"/>
    </location>
</feature>
<feature type="compositionally biased region" description="Acidic residues" evidence="1">
    <location>
        <begin position="313"/>
        <end position="329"/>
    </location>
</feature>
<organism evidence="2 3">
    <name type="scientific">Coprinopsis marcescibilis</name>
    <name type="common">Agaric fungus</name>
    <name type="synonym">Psathyrella marcescibilis</name>
    <dbReference type="NCBI Taxonomy" id="230819"/>
    <lineage>
        <taxon>Eukaryota</taxon>
        <taxon>Fungi</taxon>
        <taxon>Dikarya</taxon>
        <taxon>Basidiomycota</taxon>
        <taxon>Agaricomycotina</taxon>
        <taxon>Agaricomycetes</taxon>
        <taxon>Agaricomycetidae</taxon>
        <taxon>Agaricales</taxon>
        <taxon>Agaricineae</taxon>
        <taxon>Psathyrellaceae</taxon>
        <taxon>Coprinopsis</taxon>
    </lineage>
</organism>
<feature type="region of interest" description="Disordered" evidence="1">
    <location>
        <begin position="599"/>
        <end position="628"/>
    </location>
</feature>
<feature type="compositionally biased region" description="Polar residues" evidence="1">
    <location>
        <begin position="1417"/>
        <end position="1428"/>
    </location>
</feature>
<dbReference type="EMBL" id="ML210149">
    <property type="protein sequence ID" value="TFK29471.1"/>
    <property type="molecule type" value="Genomic_DNA"/>
</dbReference>
<feature type="compositionally biased region" description="Polar residues" evidence="1">
    <location>
        <begin position="562"/>
        <end position="580"/>
    </location>
</feature>
<feature type="compositionally biased region" description="Basic and acidic residues" evidence="1">
    <location>
        <begin position="1170"/>
        <end position="1184"/>
    </location>
</feature>
<feature type="compositionally biased region" description="Basic residues" evidence="1">
    <location>
        <begin position="495"/>
        <end position="506"/>
    </location>
</feature>
<name>A0A5C3LLC9_COPMA</name>
<feature type="compositionally biased region" description="Acidic residues" evidence="1">
    <location>
        <begin position="711"/>
        <end position="724"/>
    </location>
</feature>
<keyword evidence="3" id="KW-1185">Reference proteome</keyword>
<dbReference type="Proteomes" id="UP000307440">
    <property type="component" value="Unassembled WGS sequence"/>
</dbReference>
<feature type="compositionally biased region" description="Low complexity" evidence="1">
    <location>
        <begin position="665"/>
        <end position="680"/>
    </location>
</feature>
<dbReference type="OrthoDB" id="3224257at2759"/>
<feature type="compositionally biased region" description="Pro residues" evidence="1">
    <location>
        <begin position="777"/>
        <end position="788"/>
    </location>
</feature>
<protein>
    <submittedName>
        <fullName evidence="2">Uncharacterized protein</fullName>
    </submittedName>
</protein>
<feature type="compositionally biased region" description="Acidic residues" evidence="1">
    <location>
        <begin position="619"/>
        <end position="628"/>
    </location>
</feature>
<feature type="region of interest" description="Disordered" evidence="1">
    <location>
        <begin position="220"/>
        <end position="243"/>
    </location>
</feature>
<dbReference type="PANTHER" id="PTHR24216:SF65">
    <property type="entry name" value="PAXILLIN-LIKE PROTEIN 1"/>
    <property type="match status" value="1"/>
</dbReference>
<feature type="region of interest" description="Disordered" evidence="1">
    <location>
        <begin position="1487"/>
        <end position="1531"/>
    </location>
</feature>
<sequence>MLLELIPPSPTLPSFRLFIDFPEFLHGQPNPPGWSNQLNVLLQHGLDLPRCMHMFDKAVGMATLLESVRFDLRGTRQNGREDNGHGVATVRCDFVDGAVVEWTVPLGPLSLSLSREEETSPFLRALQDILKDVHSMRLEEERAKLAVQFERQQLQQKTANFHSLSSSPTVNPRLKRRFSVSALRHSPSMPSMSSDIPTSKLHKRQKSFLHTIVSAVGSIVNSTSSSRPSTPTPAQPGTLSLHQSNSTDNIAKLAPLDHSLLSPQERSSLSSSSTHHHRARYHQERVRAALVDAYRRFVLSGLANGGSFIASGEEAEEEAEEEDSDEDDSSTLHSVNLYSDVETPITGVREGEERNVIMTGEKALELDAKDSPQAPGAPRRRKTPTPSAPGNSASSKRSVETRPRTSSNATTSSILSARDPYGFSKRAPYSYYTWVLKSMLRRTEAEMNLIYEQAERRWQLDVRREEAIARGEEEQRKHREAAGLKESEAQQPRHNTLKKSPSKLFKKRSDSNLKGTAAKFSLGSFDLLSGKRKSKDMAKTNSIPPTPPSPSFSSSSEHSVDTPPSVTSFSSNSPLPTSPGSRRLVHFALVADSDEIMARDDNDGRFSSTTMDVPISFSDESDDEAMEDVVEDVVVEEAAAVTTHDSDVVEVEVLHRSFPVKRAESSLSEDSTTTSSSTDTAETKTAETNTTSTTPSTSPSLPLSSTSSESSEPESSVDDPSNDEGQEVEIRFGYAVTCNEDGAVVAPVIQRAPRSPEDKDGQSILTIHQNNSVLTIPPSPTSPPPSPPTSRSTNASTYSLSQPSKPIKPLSLPPDYDRLVHMTHKLRSLVLIAVNSMEAQRDDEELHMEILFARGRRRAWSNAAFVRGVRRGHQGWEEDEEKRRGRAKDILEGARLRAEGKMLEWKMLSAAVRSRNGRKPLGTIKGRKATERQLPQLPLIALSAPFRSSFLARAMYTADDKAEKEGLEYVSPVKENTPFYMFPDSAKMNRMSVDGLDRSVVSGKEWKLKKSREFHGPLDGTPQWEHAIQVSNENADYCGVELDDDMEHFLLDSDLPGDEFGGDGIEWQYQEERYPYPRDASSPSPPPVPLSPTSLDALVVPRPSSLPTKFHPPPSRLFPVSEEADSDEESEEGAEYLPITHRSNGVGSMYSSPSLQSVKSAESDNDEFEFDRRVSIDEKEREAEGADEDDDDEFFADISNITNIVGGIEDGIGKRSQTQSSNGTVYCRQRKRNSFTPSEELDLTPPGMNDDKDGTTQSEVPADTENDDMYGDRRPQIKSRNHRRRWQKLDFGCSGADLEHIENVDNASGPSPAQNVDEYGEKGESGGFQISVSLEAERPVIVSPSGLKIQPRSRTDSMYKRLSPILPPQPRNDDPTPPPSPTMAYRAIVVAPSVVDEGPDDRASGHVPYCRTDINHEPSSLTSGSLPQDSLLCQPVRFSGPPPSAVPHKKNMKLPAIKLAMKKLIASPPPLAPQPRSSTARFRINVKSRESESVPPHPDMPRTPRPTSPPGNRSSPSPPPSPTSSVSNSLLSVQTESTIGPVTPLDSSLTFSIPSINNPYRETKHSEMMEDDGFLEVTGTWGGVESPTPFPFDMDDGPITAFDGDELSGGEEFTLAMDVSNHKMHGHRKRQTKKSPVKKKVDQYLPYAKKSFRPTLSPAAFTAATRLTVEAHHAASPATSEVKRTTTTKSAMRRKGIDIGFFDPPVP</sequence>
<feature type="compositionally biased region" description="Acidic residues" evidence="1">
    <location>
        <begin position="1122"/>
        <end position="1134"/>
    </location>
</feature>
<feature type="compositionally biased region" description="Low complexity" evidence="1">
    <location>
        <begin position="686"/>
        <end position="710"/>
    </location>
</feature>
<feature type="region of interest" description="Disordered" evidence="1">
    <location>
        <begin position="657"/>
        <end position="724"/>
    </location>
</feature>
<gene>
    <name evidence="2" type="ORF">FA15DRAFT_700067</name>
</gene>
<feature type="compositionally biased region" description="Low complexity" evidence="1">
    <location>
        <begin position="262"/>
        <end position="273"/>
    </location>
</feature>
<feature type="compositionally biased region" description="Low complexity" evidence="1">
    <location>
        <begin position="789"/>
        <end position="810"/>
    </location>
</feature>
<feature type="compositionally biased region" description="Pro residues" evidence="1">
    <location>
        <begin position="1495"/>
        <end position="1509"/>
    </location>
</feature>
<dbReference type="PANTHER" id="PTHR24216">
    <property type="entry name" value="PAXILLIN-RELATED"/>
    <property type="match status" value="1"/>
</dbReference>
<feature type="region of interest" description="Disordered" evidence="1">
    <location>
        <begin position="309"/>
        <end position="339"/>
    </location>
</feature>
<feature type="region of interest" description="Disordered" evidence="1">
    <location>
        <begin position="533"/>
        <end position="583"/>
    </location>
</feature>
<feature type="region of interest" description="Disordered" evidence="1">
    <location>
        <begin position="262"/>
        <end position="281"/>
    </location>
</feature>
<evidence type="ECO:0000313" key="2">
    <source>
        <dbReference type="EMBL" id="TFK29471.1"/>
    </source>
</evidence>
<evidence type="ECO:0000313" key="3">
    <source>
        <dbReference type="Proteomes" id="UP000307440"/>
    </source>
</evidence>
<accession>A0A5C3LLC9</accession>
<reference evidence="2 3" key="1">
    <citation type="journal article" date="2019" name="Nat. Ecol. Evol.">
        <title>Megaphylogeny resolves global patterns of mushroom evolution.</title>
        <authorList>
            <person name="Varga T."/>
            <person name="Krizsan K."/>
            <person name="Foldi C."/>
            <person name="Dima B."/>
            <person name="Sanchez-Garcia M."/>
            <person name="Sanchez-Ramirez S."/>
            <person name="Szollosi G.J."/>
            <person name="Szarkandi J.G."/>
            <person name="Papp V."/>
            <person name="Albert L."/>
            <person name="Andreopoulos W."/>
            <person name="Angelini C."/>
            <person name="Antonin V."/>
            <person name="Barry K.W."/>
            <person name="Bougher N.L."/>
            <person name="Buchanan P."/>
            <person name="Buyck B."/>
            <person name="Bense V."/>
            <person name="Catcheside P."/>
            <person name="Chovatia M."/>
            <person name="Cooper J."/>
            <person name="Damon W."/>
            <person name="Desjardin D."/>
            <person name="Finy P."/>
            <person name="Geml J."/>
            <person name="Haridas S."/>
            <person name="Hughes K."/>
            <person name="Justo A."/>
            <person name="Karasinski D."/>
            <person name="Kautmanova I."/>
            <person name="Kiss B."/>
            <person name="Kocsube S."/>
            <person name="Kotiranta H."/>
            <person name="LaButti K.M."/>
            <person name="Lechner B.E."/>
            <person name="Liimatainen K."/>
            <person name="Lipzen A."/>
            <person name="Lukacs Z."/>
            <person name="Mihaltcheva S."/>
            <person name="Morgado L.N."/>
            <person name="Niskanen T."/>
            <person name="Noordeloos M.E."/>
            <person name="Ohm R.A."/>
            <person name="Ortiz-Santana B."/>
            <person name="Ovrebo C."/>
            <person name="Racz N."/>
            <person name="Riley R."/>
            <person name="Savchenko A."/>
            <person name="Shiryaev A."/>
            <person name="Soop K."/>
            <person name="Spirin V."/>
            <person name="Szebenyi C."/>
            <person name="Tomsovsky M."/>
            <person name="Tulloss R.E."/>
            <person name="Uehling J."/>
            <person name="Grigoriev I.V."/>
            <person name="Vagvolgyi C."/>
            <person name="Papp T."/>
            <person name="Martin F.M."/>
            <person name="Miettinen O."/>
            <person name="Hibbett D.S."/>
            <person name="Nagy L.G."/>
        </authorList>
    </citation>
    <scope>NUCLEOTIDE SEQUENCE [LARGE SCALE GENOMIC DNA]</scope>
    <source>
        <strain evidence="2 3">CBS 121175</strain>
    </source>
</reference>
<feature type="compositionally biased region" description="Acidic residues" evidence="1">
    <location>
        <begin position="1185"/>
        <end position="1195"/>
    </location>
</feature>
<feature type="compositionally biased region" description="Polar residues" evidence="1">
    <location>
        <begin position="1215"/>
        <end position="1224"/>
    </location>
</feature>
<proteinExistence type="predicted"/>